<evidence type="ECO:0000256" key="8">
    <source>
        <dbReference type="ARBA" id="ARBA00022898"/>
    </source>
</evidence>
<dbReference type="CDD" id="cd04906">
    <property type="entry name" value="ACT_ThrD-I_1"/>
    <property type="match status" value="1"/>
</dbReference>
<name>A0A975DES2_9GAMM</name>
<dbReference type="CDD" id="cd01562">
    <property type="entry name" value="Thr-dehyd"/>
    <property type="match status" value="1"/>
</dbReference>
<dbReference type="AlphaFoldDB" id="A0A975DES2"/>
<evidence type="ECO:0000313" key="14">
    <source>
        <dbReference type="EMBL" id="QTH65066.1"/>
    </source>
</evidence>
<dbReference type="SUPFAM" id="SSF53686">
    <property type="entry name" value="Tryptophan synthase beta subunit-like PLP-dependent enzymes"/>
    <property type="match status" value="1"/>
</dbReference>
<keyword evidence="7" id="KW-0677">Repeat</keyword>
<dbReference type="InterPro" id="IPR001721">
    <property type="entry name" value="TD_ACT-like"/>
</dbReference>
<comment type="subunit">
    <text evidence="12">Homotetramer.</text>
</comment>
<dbReference type="InterPro" id="IPR005787">
    <property type="entry name" value="Thr_deHydtase_biosynth"/>
</dbReference>
<evidence type="ECO:0000256" key="9">
    <source>
        <dbReference type="ARBA" id="ARBA00023239"/>
    </source>
</evidence>
<dbReference type="GO" id="GO:0004794">
    <property type="term" value="F:threonine deaminase activity"/>
    <property type="evidence" value="ECO:0007669"/>
    <property type="project" value="UniProtKB-UniRule"/>
</dbReference>
<dbReference type="InterPro" id="IPR050147">
    <property type="entry name" value="Ser/Thr_Dehydratase"/>
</dbReference>
<reference evidence="14" key="1">
    <citation type="submission" date="2021-03" db="EMBL/GenBank/DDBJ databases">
        <title>Description of Psychrosphaera ytuae sp. nov. isolated from deep sea sediment of South China Sea.</title>
        <authorList>
            <person name="Zhang J."/>
            <person name="Xu X.-D."/>
        </authorList>
    </citation>
    <scope>NUCLEOTIDE SEQUENCE</scope>
    <source>
        <strain evidence="14">MTZ26</strain>
    </source>
</reference>
<evidence type="ECO:0000256" key="6">
    <source>
        <dbReference type="ARBA" id="ARBA00022624"/>
    </source>
</evidence>
<dbReference type="NCBIfam" id="NF006674">
    <property type="entry name" value="PRK09224.1"/>
    <property type="match status" value="1"/>
</dbReference>
<dbReference type="Gene3D" id="3.40.50.1100">
    <property type="match status" value="2"/>
</dbReference>
<proteinExistence type="inferred from homology"/>
<evidence type="ECO:0000256" key="4">
    <source>
        <dbReference type="ARBA" id="ARBA00010869"/>
    </source>
</evidence>
<dbReference type="InterPro" id="IPR000634">
    <property type="entry name" value="Ser/Thr_deHydtase_PyrdxlP-BS"/>
</dbReference>
<dbReference type="FunFam" id="3.40.50.1100:FF:000005">
    <property type="entry name" value="Threonine dehydratase catabolic"/>
    <property type="match status" value="1"/>
</dbReference>
<evidence type="ECO:0000256" key="11">
    <source>
        <dbReference type="ARBA" id="ARBA00025527"/>
    </source>
</evidence>
<evidence type="ECO:0000256" key="2">
    <source>
        <dbReference type="ARBA" id="ARBA00001933"/>
    </source>
</evidence>
<comment type="pathway">
    <text evidence="3 12">Amino-acid biosynthesis; L-isoleucine biosynthesis; 2-oxobutanoate from L-threonine: step 1/1.</text>
</comment>
<evidence type="ECO:0000256" key="12">
    <source>
        <dbReference type="RuleBase" id="RU362012"/>
    </source>
</evidence>
<keyword evidence="6 12" id="KW-0412">Isoleucine biosynthesis</keyword>
<dbReference type="CDD" id="cd04907">
    <property type="entry name" value="ACT_ThrD-I_2"/>
    <property type="match status" value="1"/>
</dbReference>
<dbReference type="EMBL" id="CP072110">
    <property type="protein sequence ID" value="QTH65066.1"/>
    <property type="molecule type" value="Genomic_DNA"/>
</dbReference>
<protein>
    <recommendedName>
        <fullName evidence="12">L-threonine dehydratase</fullName>
        <ecNumber evidence="12">4.3.1.19</ecNumber>
    </recommendedName>
    <alternativeName>
        <fullName evidence="12">Threonine deaminase</fullName>
    </alternativeName>
</protein>
<dbReference type="Proteomes" id="UP000682739">
    <property type="component" value="Chromosome"/>
</dbReference>
<dbReference type="PANTHER" id="PTHR48078:SF11">
    <property type="entry name" value="THREONINE DEHYDRATASE, MITOCHONDRIAL"/>
    <property type="match status" value="1"/>
</dbReference>
<dbReference type="PROSITE" id="PS51672">
    <property type="entry name" value="ACT_LIKE"/>
    <property type="match status" value="2"/>
</dbReference>
<dbReference type="GO" id="GO:0006567">
    <property type="term" value="P:L-threonine catabolic process"/>
    <property type="evidence" value="ECO:0007669"/>
    <property type="project" value="TreeGrafter"/>
</dbReference>
<comment type="cofactor">
    <cofactor evidence="2 12">
        <name>pyridoxal 5'-phosphate</name>
        <dbReference type="ChEBI" id="CHEBI:597326"/>
    </cofactor>
</comment>
<dbReference type="PANTHER" id="PTHR48078">
    <property type="entry name" value="THREONINE DEHYDRATASE, MITOCHONDRIAL-RELATED"/>
    <property type="match status" value="1"/>
</dbReference>
<comment type="catalytic activity">
    <reaction evidence="1 12">
        <text>L-threonine = 2-oxobutanoate + NH4(+)</text>
        <dbReference type="Rhea" id="RHEA:22108"/>
        <dbReference type="ChEBI" id="CHEBI:16763"/>
        <dbReference type="ChEBI" id="CHEBI:28938"/>
        <dbReference type="ChEBI" id="CHEBI:57926"/>
        <dbReference type="EC" id="4.3.1.19"/>
    </reaction>
</comment>
<dbReference type="InterPro" id="IPR036052">
    <property type="entry name" value="TrpB-like_PALP_sf"/>
</dbReference>
<evidence type="ECO:0000256" key="7">
    <source>
        <dbReference type="ARBA" id="ARBA00022737"/>
    </source>
</evidence>
<evidence type="ECO:0000313" key="15">
    <source>
        <dbReference type="Proteomes" id="UP000682739"/>
    </source>
</evidence>
<keyword evidence="15" id="KW-1185">Reference proteome</keyword>
<evidence type="ECO:0000256" key="1">
    <source>
        <dbReference type="ARBA" id="ARBA00001274"/>
    </source>
</evidence>
<gene>
    <name evidence="12 14" type="primary">ilvA</name>
    <name evidence="14" type="ORF">J1N51_06405</name>
</gene>
<dbReference type="KEGG" id="psym:J1N51_06405"/>
<feature type="domain" description="ACT-like" evidence="13">
    <location>
        <begin position="341"/>
        <end position="414"/>
    </location>
</feature>
<dbReference type="SUPFAM" id="SSF55021">
    <property type="entry name" value="ACT-like"/>
    <property type="match status" value="2"/>
</dbReference>
<organism evidence="14 15">
    <name type="scientific">Psychrosphaera ytuae</name>
    <dbReference type="NCBI Taxonomy" id="2820710"/>
    <lineage>
        <taxon>Bacteria</taxon>
        <taxon>Pseudomonadati</taxon>
        <taxon>Pseudomonadota</taxon>
        <taxon>Gammaproteobacteria</taxon>
        <taxon>Alteromonadales</taxon>
        <taxon>Pseudoalteromonadaceae</taxon>
        <taxon>Psychrosphaera</taxon>
    </lineage>
</organism>
<dbReference type="Gene3D" id="3.40.1020.10">
    <property type="entry name" value="Biosynthetic Threonine Deaminase, Domain 3"/>
    <property type="match status" value="1"/>
</dbReference>
<dbReference type="GO" id="GO:0030170">
    <property type="term" value="F:pyridoxal phosphate binding"/>
    <property type="evidence" value="ECO:0007669"/>
    <property type="project" value="InterPro"/>
</dbReference>
<keyword evidence="8 12" id="KW-0663">Pyridoxal phosphate</keyword>
<dbReference type="NCBIfam" id="TIGR01124">
    <property type="entry name" value="ilvA_2Cterm"/>
    <property type="match status" value="1"/>
</dbReference>
<evidence type="ECO:0000256" key="5">
    <source>
        <dbReference type="ARBA" id="ARBA00022605"/>
    </source>
</evidence>
<evidence type="ECO:0000259" key="13">
    <source>
        <dbReference type="PROSITE" id="PS51672"/>
    </source>
</evidence>
<dbReference type="GO" id="GO:0009097">
    <property type="term" value="P:isoleucine biosynthetic process"/>
    <property type="evidence" value="ECO:0007669"/>
    <property type="project" value="UniProtKB-UniRule"/>
</dbReference>
<dbReference type="EC" id="4.3.1.19" evidence="12"/>
<dbReference type="PROSITE" id="PS00165">
    <property type="entry name" value="DEHYDRATASE_SER_THR"/>
    <property type="match status" value="1"/>
</dbReference>
<dbReference type="InterPro" id="IPR045865">
    <property type="entry name" value="ACT-like_dom_sf"/>
</dbReference>
<keyword evidence="10 12" id="KW-0100">Branched-chain amino acid biosynthesis</keyword>
<evidence type="ECO:0000256" key="3">
    <source>
        <dbReference type="ARBA" id="ARBA00004810"/>
    </source>
</evidence>
<dbReference type="RefSeq" id="WP_208833101.1">
    <property type="nucleotide sequence ID" value="NZ_CP072110.1"/>
</dbReference>
<dbReference type="Pfam" id="PF00291">
    <property type="entry name" value="PALP"/>
    <property type="match status" value="1"/>
</dbReference>
<dbReference type="InterPro" id="IPR038110">
    <property type="entry name" value="TD_ACT-like_sf"/>
</dbReference>
<evidence type="ECO:0000256" key="10">
    <source>
        <dbReference type="ARBA" id="ARBA00023304"/>
    </source>
</evidence>
<dbReference type="InterPro" id="IPR001926">
    <property type="entry name" value="TrpB-like_PALP"/>
</dbReference>
<feature type="domain" description="ACT-like" evidence="13">
    <location>
        <begin position="437"/>
        <end position="519"/>
    </location>
</feature>
<accession>A0A975DES2</accession>
<keyword evidence="9 12" id="KW-0456">Lyase</keyword>
<keyword evidence="5 12" id="KW-0028">Amino-acid biosynthesis</keyword>
<comment type="function">
    <text evidence="11 12">Catalyzes the anaerobic formation of alpha-ketobutyrate and ammonia from threonine in a two-step reaction. The first step involved a dehydration of threonine and a production of enamine intermediates (aminocrotonate), which tautomerizes to its imine form (iminobutyrate). Both intermediates are unstable and short-lived. The second step is the nonenzymatic hydrolysis of the enamine/imine intermediates to form 2-ketobutyrate and free ammonia. In the low water environment of the cell, the second step is accelerated by RidA.</text>
</comment>
<dbReference type="Pfam" id="PF00585">
    <property type="entry name" value="Thr_dehydrat_C"/>
    <property type="match status" value="2"/>
</dbReference>
<dbReference type="GO" id="GO:0006565">
    <property type="term" value="P:L-serine catabolic process"/>
    <property type="evidence" value="ECO:0007669"/>
    <property type="project" value="TreeGrafter"/>
</dbReference>
<comment type="similarity">
    <text evidence="4 12">Belongs to the serine/threonine dehydratase family.</text>
</comment>
<sequence>MKSVDPSVLLKDILLAPIYDIVEHTPLTELTDLSARTGHKLWLKREDLQKVFSFKIRGAHNKIKKLAKQGHQSVITASAGNHAQGVALSASTLGLSAKIVMPITTPGIKVDAVKRFGGEAVLHGETFDEANDYAQQLAQESGAVFVPPFNDIDVIAGQGTVAKELLEQHDHLDAVFVPVGGGGLLAGVAFYIKQLAPHIKVIAVEDETAASFGAAWRAGEPVLLDYVGSFADGMAVKKVGNVSFDVANQFIDDCITVSSDEICSAIKDIFDDQRVCVEPSGAVALAGSKKWLKQQDSSDSDIDNKAQPVMNIAAICSGANLNFNTLGYVSERTELGANKEAILAVKIPEQKGSFLNFCKTLGPLAVTEFNYRFQPDLNEAEIFVGLKLRQGHQELEQVFHRLAQGNFAFTDLSNNEMAKLHGRHLIGGKLNDQFTERLYRFEFPEHVGALSKFLSTLGDGWNITLFHYRNHGAAIGQVLCGFNVSTSTEPNTTQQLTRNIERLHQHLDETGFDWFDETDNPIFELFLK</sequence>
<dbReference type="GO" id="GO:0003941">
    <property type="term" value="F:L-serine ammonia-lyase activity"/>
    <property type="evidence" value="ECO:0007669"/>
    <property type="project" value="TreeGrafter"/>
</dbReference>